<dbReference type="EMBL" id="BJVY01000001">
    <property type="protein sequence ID" value="GEL68229.1"/>
    <property type="molecule type" value="Genomic_DNA"/>
</dbReference>
<gene>
    <name evidence="1" type="ORF">MVI01_00130</name>
</gene>
<proteinExistence type="predicted"/>
<organism evidence="1 2">
    <name type="scientific">Myxococcus virescens</name>
    <dbReference type="NCBI Taxonomy" id="83456"/>
    <lineage>
        <taxon>Bacteria</taxon>
        <taxon>Pseudomonadati</taxon>
        <taxon>Myxococcota</taxon>
        <taxon>Myxococcia</taxon>
        <taxon>Myxococcales</taxon>
        <taxon>Cystobacterineae</taxon>
        <taxon>Myxococcaceae</taxon>
        <taxon>Myxococcus</taxon>
    </lineage>
</organism>
<dbReference type="Proteomes" id="UP000321224">
    <property type="component" value="Unassembled WGS sequence"/>
</dbReference>
<evidence type="ECO:0000313" key="2">
    <source>
        <dbReference type="Proteomes" id="UP000321224"/>
    </source>
</evidence>
<accession>A0A511H5Y8</accession>
<reference evidence="1 2" key="1">
    <citation type="submission" date="2019-07" db="EMBL/GenBank/DDBJ databases">
        <title>Whole genome shotgun sequence of Myxococcus virescens NBRC 100334.</title>
        <authorList>
            <person name="Hosoyama A."/>
            <person name="Uohara A."/>
            <person name="Ohji S."/>
            <person name="Ichikawa N."/>
        </authorList>
    </citation>
    <scope>NUCLEOTIDE SEQUENCE [LARGE SCALE GENOMIC DNA]</scope>
    <source>
        <strain evidence="1 2">NBRC 100334</strain>
    </source>
</reference>
<name>A0A511H5Y8_9BACT</name>
<comment type="caution">
    <text evidence="1">The sequence shown here is derived from an EMBL/GenBank/DDBJ whole genome shotgun (WGS) entry which is preliminary data.</text>
</comment>
<sequence>MGSEGSSSAPRAALASLGTPSSIAVSARATGAASQPHSNVTFHPRIVHMATSSSAAVSFAAHGRAVVQGLDRAGVWLRSHGAGWLSGGGACWRVAGPSRSGMTDASP</sequence>
<dbReference type="AlphaFoldDB" id="A0A511H5Y8"/>
<evidence type="ECO:0000313" key="1">
    <source>
        <dbReference type="EMBL" id="GEL68229.1"/>
    </source>
</evidence>
<protein>
    <submittedName>
        <fullName evidence="1">Uncharacterized protein</fullName>
    </submittedName>
</protein>